<name>S7PYZ0_GLOTA</name>
<evidence type="ECO:0000313" key="2">
    <source>
        <dbReference type="EMBL" id="EPQ52688.1"/>
    </source>
</evidence>
<dbReference type="AlphaFoldDB" id="S7PYZ0"/>
<keyword evidence="3" id="KW-1185">Reference proteome</keyword>
<feature type="region of interest" description="Disordered" evidence="1">
    <location>
        <begin position="259"/>
        <end position="287"/>
    </location>
</feature>
<organism evidence="2 3">
    <name type="scientific">Gloeophyllum trabeum (strain ATCC 11539 / FP-39264 / Madison 617)</name>
    <name type="common">Brown rot fungus</name>
    <dbReference type="NCBI Taxonomy" id="670483"/>
    <lineage>
        <taxon>Eukaryota</taxon>
        <taxon>Fungi</taxon>
        <taxon>Dikarya</taxon>
        <taxon>Basidiomycota</taxon>
        <taxon>Agaricomycotina</taxon>
        <taxon>Agaricomycetes</taxon>
        <taxon>Gloeophyllales</taxon>
        <taxon>Gloeophyllaceae</taxon>
        <taxon>Gloeophyllum</taxon>
    </lineage>
</organism>
<sequence length="399" mass="43068">MSEQLARSQSFPTFPTFMSSNSVPPFSFDPSAPTFSASPPPLSIAQRAVLKRALVCAHNLATCDFSEVVPTIKTYPYPLDSEGCAVVPSALGNHMGRYDCPWPVCMCNERCRFIEVKTGPYHWVALVLAYGFLVVVEDVLSDISGAINYKQYAPRSKGKADGKSSAVPRRAIRPPPKGQLKAEESHDVFGPVRQAEPQLPFSQGTESTLSSPEGPKSFSWSTSSDYISGPPKKKIKIKKPLYPTGAALMALFEDDTLSSSHASTTTNSSDGTFSTPSSTGSTSTASSAGIGPIYGARYLESGYMLQFPATPTSNSRAFDLWSPPPFSARREAVPAPAASSRRELCSIHGVPVDKFWNSWCKCQLCGRVVHADLLIEDGDGQKSAGNLHMCFIDLTSDNE</sequence>
<accession>S7PYZ0</accession>
<dbReference type="EMBL" id="KB469307">
    <property type="protein sequence ID" value="EPQ52688.1"/>
    <property type="molecule type" value="Genomic_DNA"/>
</dbReference>
<proteinExistence type="predicted"/>
<dbReference type="KEGG" id="gtr:GLOTRDRAFT_131924"/>
<evidence type="ECO:0000313" key="3">
    <source>
        <dbReference type="Proteomes" id="UP000030669"/>
    </source>
</evidence>
<feature type="region of interest" description="Disordered" evidence="1">
    <location>
        <begin position="197"/>
        <end position="227"/>
    </location>
</feature>
<gene>
    <name evidence="2" type="ORF">GLOTRDRAFT_131924</name>
</gene>
<evidence type="ECO:0000256" key="1">
    <source>
        <dbReference type="SAM" id="MobiDB-lite"/>
    </source>
</evidence>
<dbReference type="GeneID" id="19302409"/>
<feature type="compositionally biased region" description="Polar residues" evidence="1">
    <location>
        <begin position="200"/>
        <end position="211"/>
    </location>
</feature>
<dbReference type="HOGENOM" id="CLU_690887_0_0_1"/>
<dbReference type="Proteomes" id="UP000030669">
    <property type="component" value="Unassembled WGS sequence"/>
</dbReference>
<reference evidence="2 3" key="1">
    <citation type="journal article" date="2012" name="Science">
        <title>The Paleozoic origin of enzymatic lignin decomposition reconstructed from 31 fungal genomes.</title>
        <authorList>
            <person name="Floudas D."/>
            <person name="Binder M."/>
            <person name="Riley R."/>
            <person name="Barry K."/>
            <person name="Blanchette R.A."/>
            <person name="Henrissat B."/>
            <person name="Martinez A.T."/>
            <person name="Otillar R."/>
            <person name="Spatafora J.W."/>
            <person name="Yadav J.S."/>
            <person name="Aerts A."/>
            <person name="Benoit I."/>
            <person name="Boyd A."/>
            <person name="Carlson A."/>
            <person name="Copeland A."/>
            <person name="Coutinho P.M."/>
            <person name="de Vries R.P."/>
            <person name="Ferreira P."/>
            <person name="Findley K."/>
            <person name="Foster B."/>
            <person name="Gaskell J."/>
            <person name="Glotzer D."/>
            <person name="Gorecki P."/>
            <person name="Heitman J."/>
            <person name="Hesse C."/>
            <person name="Hori C."/>
            <person name="Igarashi K."/>
            <person name="Jurgens J.A."/>
            <person name="Kallen N."/>
            <person name="Kersten P."/>
            <person name="Kohler A."/>
            <person name="Kuees U."/>
            <person name="Kumar T.K.A."/>
            <person name="Kuo A."/>
            <person name="LaButti K."/>
            <person name="Larrondo L.F."/>
            <person name="Lindquist E."/>
            <person name="Ling A."/>
            <person name="Lombard V."/>
            <person name="Lucas S."/>
            <person name="Lundell T."/>
            <person name="Martin R."/>
            <person name="McLaughlin D.J."/>
            <person name="Morgenstern I."/>
            <person name="Morin E."/>
            <person name="Murat C."/>
            <person name="Nagy L.G."/>
            <person name="Nolan M."/>
            <person name="Ohm R.A."/>
            <person name="Patyshakuliyeva A."/>
            <person name="Rokas A."/>
            <person name="Ruiz-Duenas F.J."/>
            <person name="Sabat G."/>
            <person name="Salamov A."/>
            <person name="Samejima M."/>
            <person name="Schmutz J."/>
            <person name="Slot J.C."/>
            <person name="St John F."/>
            <person name="Stenlid J."/>
            <person name="Sun H."/>
            <person name="Sun S."/>
            <person name="Syed K."/>
            <person name="Tsang A."/>
            <person name="Wiebenga A."/>
            <person name="Young D."/>
            <person name="Pisabarro A."/>
            <person name="Eastwood D.C."/>
            <person name="Martin F."/>
            <person name="Cullen D."/>
            <person name="Grigoriev I.V."/>
            <person name="Hibbett D.S."/>
        </authorList>
    </citation>
    <scope>NUCLEOTIDE SEQUENCE [LARGE SCALE GENOMIC DNA]</scope>
    <source>
        <strain evidence="2 3">ATCC 11539</strain>
    </source>
</reference>
<feature type="region of interest" description="Disordered" evidence="1">
    <location>
        <begin position="155"/>
        <end position="184"/>
    </location>
</feature>
<dbReference type="RefSeq" id="XP_007868961.1">
    <property type="nucleotide sequence ID" value="XM_007870770.1"/>
</dbReference>
<protein>
    <submittedName>
        <fullName evidence="2">Uncharacterized protein</fullName>
    </submittedName>
</protein>